<evidence type="ECO:0000256" key="1">
    <source>
        <dbReference type="ARBA" id="ARBA00012513"/>
    </source>
</evidence>
<gene>
    <name evidence="7" type="ORF">GMRT_15557</name>
</gene>
<keyword evidence="3" id="KW-0547">Nucleotide-binding</keyword>
<dbReference type="Proteomes" id="UP000315496">
    <property type="component" value="Chromosome 2"/>
</dbReference>
<keyword evidence="8" id="KW-1185">Reference proteome</keyword>
<dbReference type="GO" id="GO:0005524">
    <property type="term" value="F:ATP binding"/>
    <property type="evidence" value="ECO:0007669"/>
    <property type="project" value="UniProtKB-KW"/>
</dbReference>
<protein>
    <recommendedName>
        <fullName evidence="1">non-specific serine/threonine protein kinase</fullName>
        <ecNumber evidence="1">2.7.11.1</ecNumber>
    </recommendedName>
</protein>
<evidence type="ECO:0000259" key="6">
    <source>
        <dbReference type="PROSITE" id="PS50011"/>
    </source>
</evidence>
<keyword evidence="4 7" id="KW-0418">Kinase</keyword>
<dbReference type="InterPro" id="IPR050660">
    <property type="entry name" value="NEK_Ser/Thr_kinase"/>
</dbReference>
<evidence type="ECO:0000256" key="3">
    <source>
        <dbReference type="ARBA" id="ARBA00022741"/>
    </source>
</evidence>
<dbReference type="PANTHER" id="PTHR43671:SF13">
    <property type="entry name" value="SERINE_THREONINE-PROTEIN KINASE NEK2"/>
    <property type="match status" value="1"/>
</dbReference>
<name>A0A4Z1T8L0_GIAMU</name>
<evidence type="ECO:0000313" key="7">
    <source>
        <dbReference type="EMBL" id="TNJ28851.1"/>
    </source>
</evidence>
<dbReference type="EMBL" id="VDLU01000002">
    <property type="protein sequence ID" value="TNJ28851.1"/>
    <property type="molecule type" value="Genomic_DNA"/>
</dbReference>
<dbReference type="InterPro" id="IPR000719">
    <property type="entry name" value="Prot_kinase_dom"/>
</dbReference>
<dbReference type="GO" id="GO:0004674">
    <property type="term" value="F:protein serine/threonine kinase activity"/>
    <property type="evidence" value="ECO:0007669"/>
    <property type="project" value="UniProtKB-EC"/>
</dbReference>
<evidence type="ECO:0000256" key="5">
    <source>
        <dbReference type="ARBA" id="ARBA00022840"/>
    </source>
</evidence>
<keyword evidence="5" id="KW-0067">ATP-binding</keyword>
<keyword evidence="2" id="KW-0808">Transferase</keyword>
<proteinExistence type="predicted"/>
<organism evidence="7 8">
    <name type="scientific">Giardia muris</name>
    <dbReference type="NCBI Taxonomy" id="5742"/>
    <lineage>
        <taxon>Eukaryota</taxon>
        <taxon>Metamonada</taxon>
        <taxon>Diplomonadida</taxon>
        <taxon>Hexamitidae</taxon>
        <taxon>Giardiinae</taxon>
        <taxon>Giardia</taxon>
    </lineage>
</organism>
<dbReference type="InterPro" id="IPR011009">
    <property type="entry name" value="Kinase-like_dom_sf"/>
</dbReference>
<dbReference type="Gene3D" id="1.10.510.10">
    <property type="entry name" value="Transferase(Phosphotransferase) domain 1"/>
    <property type="match status" value="1"/>
</dbReference>
<dbReference type="PANTHER" id="PTHR43671">
    <property type="entry name" value="SERINE/THREONINE-PROTEIN KINASE NEK"/>
    <property type="match status" value="1"/>
</dbReference>
<dbReference type="EC" id="2.7.11.1" evidence="1"/>
<reference evidence="7 8" key="1">
    <citation type="submission" date="2019-05" db="EMBL/GenBank/DDBJ databases">
        <title>The compact genome of Giardia muris reveals important steps in the evolution of intestinal protozoan parasites.</title>
        <authorList>
            <person name="Xu F."/>
            <person name="Jimenez-Gonzalez A."/>
            <person name="Einarsson E."/>
            <person name="Astvaldsson A."/>
            <person name="Peirasmaki D."/>
            <person name="Eckmann L."/>
            <person name="Andersson J.O."/>
            <person name="Svard S.G."/>
            <person name="Jerlstrom-Hultqvist J."/>
        </authorList>
    </citation>
    <scope>NUCLEOTIDE SEQUENCE [LARGE SCALE GENOMIC DNA]</scope>
    <source>
        <strain evidence="7 8">Roberts-Thomson</strain>
    </source>
</reference>
<sequence length="298" mass="33655">MEFDCGSPIGKGPLGITYHATEREGGREVAYKLVPCVDEPTGQMREIIEESIFFRPEVHPRIAGCILTRFDQATGSYLVVSEYYPQTLHDLILEHQKNHEPFSEDAIWQVIAYLADATSFLHSRIPKEACDCNFNPITVRSLIHGNIKPSNVMITKSGSLRLADNRIRQPAISYREKCGDMTLHCYRAPEMYDRDGTWTEAVDTWSIGCIAYHMACLRPPFLFAMLDQVLSAQKKGTFAPIPKNYSQELRTLISRMLSTVPSHRPTTAELCILPEVSPLIPYSPSRSPRPGRRGCPLR</sequence>
<dbReference type="AlphaFoldDB" id="A0A4Z1T8L0"/>
<dbReference type="Pfam" id="PF00069">
    <property type="entry name" value="Pkinase"/>
    <property type="match status" value="1"/>
</dbReference>
<dbReference type="SUPFAM" id="SSF56112">
    <property type="entry name" value="Protein kinase-like (PK-like)"/>
    <property type="match status" value="1"/>
</dbReference>
<evidence type="ECO:0000256" key="2">
    <source>
        <dbReference type="ARBA" id="ARBA00022679"/>
    </source>
</evidence>
<evidence type="ECO:0000256" key="4">
    <source>
        <dbReference type="ARBA" id="ARBA00022777"/>
    </source>
</evidence>
<dbReference type="OrthoDB" id="193931at2759"/>
<dbReference type="PROSITE" id="PS50011">
    <property type="entry name" value="PROTEIN_KINASE_DOM"/>
    <property type="match status" value="1"/>
</dbReference>
<comment type="caution">
    <text evidence="7">The sequence shown here is derived from an EMBL/GenBank/DDBJ whole genome shotgun (WGS) entry which is preliminary data.</text>
</comment>
<feature type="domain" description="Protein kinase" evidence="6">
    <location>
        <begin position="3"/>
        <end position="280"/>
    </location>
</feature>
<evidence type="ECO:0000313" key="8">
    <source>
        <dbReference type="Proteomes" id="UP000315496"/>
    </source>
</evidence>
<dbReference type="VEuPathDB" id="GiardiaDB:GMRT_15557"/>
<accession>A0A4Z1T8L0</accession>